<evidence type="ECO:0000313" key="1">
    <source>
        <dbReference type="EMBL" id="MBU3804054.1"/>
    </source>
</evidence>
<dbReference type="SUPFAM" id="SSF52540">
    <property type="entry name" value="P-loop containing nucleoside triphosphate hydrolases"/>
    <property type="match status" value="1"/>
</dbReference>
<dbReference type="InterPro" id="IPR027417">
    <property type="entry name" value="P-loop_NTPase"/>
</dbReference>
<sequence length="299" mass="34556">MSDYDKVLIEEKDYLKSVISFLDEHISVAGELANKQKKNLVALRKEMFAGGVSTVDDFDRNIEMSQFHAMERMETAQYEQKLSNVEKYKRVYDKPYFARFDFTEDEEDLEKIYLGYQNIMDDQSYKVFVYDWRAPIASMFYRNEIGAASYQAPCGEIRGAVSLKRQYEIEKGELKYYFDSSIAITDEMLQQALGHNASSYMKNIVETIQKEQDLIIRDKGNDLLMVQGVAGSGKTSIAMHRIAFLLYERMSEGLTSDNIMIISPNHLFGEYVSTVLPELGENNVCYSTMEELFELYFKG</sequence>
<feature type="non-terminal residue" evidence="1">
    <location>
        <position position="299"/>
    </location>
</feature>
<dbReference type="GO" id="GO:0004386">
    <property type="term" value="F:helicase activity"/>
    <property type="evidence" value="ECO:0007669"/>
    <property type="project" value="UniProtKB-KW"/>
</dbReference>
<dbReference type="EMBL" id="JAHLFQ010000102">
    <property type="protein sequence ID" value="MBU3804054.1"/>
    <property type="molecule type" value="Genomic_DNA"/>
</dbReference>
<keyword evidence="1" id="KW-0378">Hydrolase</keyword>
<accession>A0A9E2KAM3</accession>
<proteinExistence type="predicted"/>
<dbReference type="Proteomes" id="UP000824229">
    <property type="component" value="Unassembled WGS sequence"/>
</dbReference>
<comment type="caution">
    <text evidence="1">The sequence shown here is derived from an EMBL/GenBank/DDBJ whole genome shotgun (WGS) entry which is preliminary data.</text>
</comment>
<name>A0A9E2KAM3_9FIRM</name>
<protein>
    <submittedName>
        <fullName evidence="1">ATP-dependent DNA helicase</fullName>
    </submittedName>
</protein>
<keyword evidence="1" id="KW-0547">Nucleotide-binding</keyword>
<gene>
    <name evidence="1" type="ORF">H9872_04775</name>
</gene>
<dbReference type="Gene3D" id="3.40.50.300">
    <property type="entry name" value="P-loop containing nucleotide triphosphate hydrolases"/>
    <property type="match status" value="1"/>
</dbReference>
<organism evidence="1 2">
    <name type="scientific">Candidatus Cellulosilyticum pullistercoris</name>
    <dbReference type="NCBI Taxonomy" id="2838521"/>
    <lineage>
        <taxon>Bacteria</taxon>
        <taxon>Bacillati</taxon>
        <taxon>Bacillota</taxon>
        <taxon>Clostridia</taxon>
        <taxon>Lachnospirales</taxon>
        <taxon>Cellulosilyticaceae</taxon>
        <taxon>Cellulosilyticum</taxon>
    </lineage>
</organism>
<evidence type="ECO:0000313" key="2">
    <source>
        <dbReference type="Proteomes" id="UP000824229"/>
    </source>
</evidence>
<reference evidence="1" key="1">
    <citation type="journal article" date="2021" name="PeerJ">
        <title>Extensive microbial diversity within the chicken gut microbiome revealed by metagenomics and culture.</title>
        <authorList>
            <person name="Gilroy R."/>
            <person name="Ravi A."/>
            <person name="Getino M."/>
            <person name="Pursley I."/>
            <person name="Horton D.L."/>
            <person name="Alikhan N.F."/>
            <person name="Baker D."/>
            <person name="Gharbi K."/>
            <person name="Hall N."/>
            <person name="Watson M."/>
            <person name="Adriaenssens E.M."/>
            <person name="Foster-Nyarko E."/>
            <person name="Jarju S."/>
            <person name="Secka A."/>
            <person name="Antonio M."/>
            <person name="Oren A."/>
            <person name="Chaudhuri R.R."/>
            <person name="La Ragione R."/>
            <person name="Hildebrand F."/>
            <person name="Pallen M.J."/>
        </authorList>
    </citation>
    <scope>NUCLEOTIDE SEQUENCE</scope>
    <source>
        <strain evidence="1">B5-657</strain>
    </source>
</reference>
<dbReference type="AlphaFoldDB" id="A0A9E2KAM3"/>
<keyword evidence="1" id="KW-0067">ATP-binding</keyword>
<keyword evidence="1" id="KW-0347">Helicase</keyword>
<reference evidence="1" key="2">
    <citation type="submission" date="2021-04" db="EMBL/GenBank/DDBJ databases">
        <authorList>
            <person name="Gilroy R."/>
        </authorList>
    </citation>
    <scope>NUCLEOTIDE SEQUENCE</scope>
    <source>
        <strain evidence="1">B5-657</strain>
    </source>
</reference>